<evidence type="ECO:0000256" key="5">
    <source>
        <dbReference type="ARBA" id="ARBA00022912"/>
    </source>
</evidence>
<keyword evidence="10" id="KW-1185">Reference proteome</keyword>
<dbReference type="PROSITE" id="PS00022">
    <property type="entry name" value="EGF_1"/>
    <property type="match status" value="1"/>
</dbReference>
<dbReference type="CDD" id="cd00047">
    <property type="entry name" value="PTPc"/>
    <property type="match status" value="1"/>
</dbReference>
<accession>A0ABY7FB43</accession>
<keyword evidence="5" id="KW-0904">Protein phosphatase</keyword>
<sequence>MYFWTFCLICLARTCMADGLNCSLTCVCCKEGKAGCRNDTSKGLNYCFDGCKDGIYGLKCHNPCPKNCSTCEQELGTQCYSCKDTFYDKNNKCNERCSDGCEEGICNVDGTCTCIHGRHGANCTLHCVEKNCYCSNGTDCTSCITGFYDRSTLCETPCSPGCEDGVCKDDGSCHCQTSFTGNTCSECQSGYYGTYCNVSCSVGCVNKTCSKDGTCSCRANFVTAKCDTCAVGRSGLTCDHINMQNKVGPPVGAIAGGVSGGIVVIIVIVVAFVFIRRRSIRLPANVQTKRHGNTTFQANMKKEPGTSVMERTYYNEGQIQRESTKPNTTGTRPAVKTHTSIMEQVSAHVETTSDKAIDDKTYYNEFGSSTTGTKVPIGELVKYVDGKTHEAFRANFEKLSCGLVKPYVESQKRENISRNRYKGIYPYDDSMVKVTGSGGSDYINASFIDGYEKPNHYIATLGPMSEQLGDFSLFWNMIWQQMVERIVMVTNLIEIGSHKCEQYWPNPGTTKTFGKIKVESRSEDEYAEFTRRTFTVTMGGKERSLHHLHFTCWPDKAVPDDVTAMIEFRQRVLSTPSTLNGPTVVHCSHPTQTERVPQDA</sequence>
<keyword evidence="7" id="KW-0732">Signal</keyword>
<evidence type="ECO:0000313" key="10">
    <source>
        <dbReference type="Proteomes" id="UP001164746"/>
    </source>
</evidence>
<evidence type="ECO:0000256" key="1">
    <source>
        <dbReference type="ARBA" id="ARBA00009580"/>
    </source>
</evidence>
<dbReference type="Proteomes" id="UP001164746">
    <property type="component" value="Chromosome 10"/>
</dbReference>
<dbReference type="PANTHER" id="PTHR19134:SF562">
    <property type="entry name" value="PROTEIN-TYROSINE-PHOSPHATASE"/>
    <property type="match status" value="1"/>
</dbReference>
<dbReference type="InterPro" id="IPR000742">
    <property type="entry name" value="EGF"/>
</dbReference>
<dbReference type="EC" id="3.1.3.48" evidence="2"/>
<dbReference type="PROSITE" id="PS01248">
    <property type="entry name" value="EGF_LAM_1"/>
    <property type="match status" value="1"/>
</dbReference>
<keyword evidence="6" id="KW-1133">Transmembrane helix</keyword>
<gene>
    <name evidence="9" type="ORF">MAR_032600</name>
</gene>
<evidence type="ECO:0000259" key="8">
    <source>
        <dbReference type="PROSITE" id="PS50055"/>
    </source>
</evidence>
<dbReference type="PRINTS" id="PR00700">
    <property type="entry name" value="PRTYPHPHTASE"/>
</dbReference>
<dbReference type="Gene3D" id="3.90.190.10">
    <property type="entry name" value="Protein tyrosine phosphatase superfamily"/>
    <property type="match status" value="1"/>
</dbReference>
<feature type="domain" description="Tyrosine-protein phosphatase" evidence="8">
    <location>
        <begin position="392"/>
        <end position="588"/>
    </location>
</feature>
<keyword evidence="4" id="KW-0378">Hydrolase</keyword>
<dbReference type="PANTHER" id="PTHR19134">
    <property type="entry name" value="RECEPTOR-TYPE TYROSINE-PROTEIN PHOSPHATASE"/>
    <property type="match status" value="1"/>
</dbReference>
<comment type="similarity">
    <text evidence="1">Belongs to the protein-tyrosine phosphatase family.</text>
</comment>
<keyword evidence="6" id="KW-0472">Membrane</keyword>
<feature type="chain" id="PRO_5046840893" description="protein-tyrosine-phosphatase" evidence="7">
    <location>
        <begin position="18"/>
        <end position="600"/>
    </location>
</feature>
<dbReference type="InterPro" id="IPR002049">
    <property type="entry name" value="LE_dom"/>
</dbReference>
<evidence type="ECO:0000256" key="7">
    <source>
        <dbReference type="SAM" id="SignalP"/>
    </source>
</evidence>
<proteinExistence type="inferred from homology"/>
<dbReference type="CDD" id="cd00064">
    <property type="entry name" value="FU"/>
    <property type="match status" value="1"/>
</dbReference>
<dbReference type="Gene3D" id="2.170.300.10">
    <property type="entry name" value="Tie2 ligand-binding domain superfamily"/>
    <property type="match status" value="1"/>
</dbReference>
<feature type="transmembrane region" description="Helical" evidence="6">
    <location>
        <begin position="251"/>
        <end position="275"/>
    </location>
</feature>
<keyword evidence="3" id="KW-0245">EGF-like domain</keyword>
<dbReference type="InterPro" id="IPR000242">
    <property type="entry name" value="PTP_cat"/>
</dbReference>
<evidence type="ECO:0000256" key="4">
    <source>
        <dbReference type="ARBA" id="ARBA00022801"/>
    </source>
</evidence>
<name>A0ABY7FB43_MYAAR</name>
<evidence type="ECO:0000256" key="2">
    <source>
        <dbReference type="ARBA" id="ARBA00013064"/>
    </source>
</evidence>
<dbReference type="InterPro" id="IPR050348">
    <property type="entry name" value="Protein-Tyr_Phosphatase"/>
</dbReference>
<protein>
    <recommendedName>
        <fullName evidence="2">protein-tyrosine-phosphatase</fullName>
        <ecNumber evidence="2">3.1.3.48</ecNumber>
    </recommendedName>
</protein>
<dbReference type="InterPro" id="IPR006212">
    <property type="entry name" value="Furin_repeat"/>
</dbReference>
<reference evidence="9" key="1">
    <citation type="submission" date="2022-11" db="EMBL/GenBank/DDBJ databases">
        <title>Centuries of genome instability and evolution in soft-shell clam transmissible cancer (bioRxiv).</title>
        <authorList>
            <person name="Hart S.F.M."/>
            <person name="Yonemitsu M.A."/>
            <person name="Giersch R.M."/>
            <person name="Beal B.F."/>
            <person name="Arriagada G."/>
            <person name="Davis B.W."/>
            <person name="Ostrander E.A."/>
            <person name="Goff S.P."/>
            <person name="Metzger M.J."/>
        </authorList>
    </citation>
    <scope>NUCLEOTIDE SEQUENCE</scope>
    <source>
        <strain evidence="9">MELC-2E11</strain>
        <tissue evidence="9">Siphon/mantle</tissue>
    </source>
</reference>
<evidence type="ECO:0000313" key="9">
    <source>
        <dbReference type="EMBL" id="WAR18006.1"/>
    </source>
</evidence>
<evidence type="ECO:0000256" key="3">
    <source>
        <dbReference type="ARBA" id="ARBA00022536"/>
    </source>
</evidence>
<dbReference type="InterPro" id="IPR029021">
    <property type="entry name" value="Prot-tyrosine_phosphatase-like"/>
</dbReference>
<dbReference type="PROSITE" id="PS50055">
    <property type="entry name" value="TYR_PHOSPHATASE_PTP"/>
    <property type="match status" value="1"/>
</dbReference>
<dbReference type="SUPFAM" id="SSF52799">
    <property type="entry name" value="(Phosphotyrosine protein) phosphatases II"/>
    <property type="match status" value="1"/>
</dbReference>
<dbReference type="SMART" id="SM00194">
    <property type="entry name" value="PTPc"/>
    <property type="match status" value="1"/>
</dbReference>
<dbReference type="EMBL" id="CP111021">
    <property type="protein sequence ID" value="WAR18006.1"/>
    <property type="molecule type" value="Genomic_DNA"/>
</dbReference>
<feature type="signal peptide" evidence="7">
    <location>
        <begin position="1"/>
        <end position="17"/>
    </location>
</feature>
<organism evidence="9 10">
    <name type="scientific">Mya arenaria</name>
    <name type="common">Soft-shell clam</name>
    <dbReference type="NCBI Taxonomy" id="6604"/>
    <lineage>
        <taxon>Eukaryota</taxon>
        <taxon>Metazoa</taxon>
        <taxon>Spiralia</taxon>
        <taxon>Lophotrochozoa</taxon>
        <taxon>Mollusca</taxon>
        <taxon>Bivalvia</taxon>
        <taxon>Autobranchia</taxon>
        <taxon>Heteroconchia</taxon>
        <taxon>Euheterodonta</taxon>
        <taxon>Imparidentia</taxon>
        <taxon>Neoheterodontei</taxon>
        <taxon>Myida</taxon>
        <taxon>Myoidea</taxon>
        <taxon>Myidae</taxon>
        <taxon>Mya</taxon>
    </lineage>
</organism>
<evidence type="ECO:0000256" key="6">
    <source>
        <dbReference type="SAM" id="Phobius"/>
    </source>
</evidence>
<dbReference type="SMART" id="SM00181">
    <property type="entry name" value="EGF"/>
    <property type="match status" value="4"/>
</dbReference>
<dbReference type="Pfam" id="PF00102">
    <property type="entry name" value="Y_phosphatase"/>
    <property type="match status" value="1"/>
</dbReference>
<keyword evidence="6" id="KW-0812">Transmembrane</keyword>